<dbReference type="AlphaFoldDB" id="A0A1I5RUD0"/>
<evidence type="ECO:0000313" key="2">
    <source>
        <dbReference type="Proteomes" id="UP000199227"/>
    </source>
</evidence>
<dbReference type="STRING" id="223786.SAMN05216234_12843"/>
<evidence type="ECO:0000313" key="1">
    <source>
        <dbReference type="EMBL" id="SFP61566.1"/>
    </source>
</evidence>
<accession>A0A1I5RUD0</accession>
<keyword evidence="2" id="KW-1185">Reference proteome</keyword>
<dbReference type="Proteomes" id="UP000199227">
    <property type="component" value="Unassembled WGS sequence"/>
</dbReference>
<reference evidence="1 2" key="1">
    <citation type="submission" date="2016-10" db="EMBL/GenBank/DDBJ databases">
        <authorList>
            <person name="de Groot N.N."/>
        </authorList>
    </citation>
    <scope>NUCLEOTIDE SEQUENCE [LARGE SCALE GENOMIC DNA]</scope>
    <source>
        <strain evidence="1 2">EP1-55-1</strain>
    </source>
</reference>
<protein>
    <recommendedName>
        <fullName evidence="3">Phage-associated protein, BcepMu gp16 family</fullName>
    </recommendedName>
</protein>
<dbReference type="EMBL" id="FOXB01000028">
    <property type="protein sequence ID" value="SFP61566.1"/>
    <property type="molecule type" value="Genomic_DNA"/>
</dbReference>
<dbReference type="RefSeq" id="WP_177202031.1">
    <property type="nucleotide sequence ID" value="NZ_FOXB01000028.1"/>
</dbReference>
<proteinExistence type="predicted"/>
<evidence type="ECO:0008006" key="3">
    <source>
        <dbReference type="Google" id="ProtNLM"/>
    </source>
</evidence>
<organism evidence="1 2">
    <name type="scientific">Hydrogenimonas thermophila</name>
    <dbReference type="NCBI Taxonomy" id="223786"/>
    <lineage>
        <taxon>Bacteria</taxon>
        <taxon>Pseudomonadati</taxon>
        <taxon>Campylobacterota</taxon>
        <taxon>Epsilonproteobacteria</taxon>
        <taxon>Campylobacterales</taxon>
        <taxon>Hydrogenimonadaceae</taxon>
        <taxon>Hydrogenimonas</taxon>
    </lineage>
</organism>
<sequence>MKQKLNIDTAKILDDWGTVKRFCKKNGININTYRVVKAGNGKSKKIENILKEHGYLK</sequence>
<gene>
    <name evidence="1" type="ORF">SAMN05216234_12843</name>
</gene>
<name>A0A1I5RUD0_9BACT</name>